<dbReference type="Gene3D" id="3.20.20.80">
    <property type="entry name" value="Glycosidases"/>
    <property type="match status" value="1"/>
</dbReference>
<dbReference type="InterPro" id="IPR017853">
    <property type="entry name" value="GH"/>
</dbReference>
<dbReference type="PANTHER" id="PTHR46959">
    <property type="entry name" value="SULFOQUINOVOSIDASE"/>
    <property type="match status" value="1"/>
</dbReference>
<evidence type="ECO:0000313" key="7">
    <source>
        <dbReference type="Proteomes" id="UP000266188"/>
    </source>
</evidence>
<evidence type="ECO:0000259" key="4">
    <source>
        <dbReference type="Pfam" id="PF01055"/>
    </source>
</evidence>
<comment type="caution">
    <text evidence="6">The sequence shown here is derived from an EMBL/GenBank/DDBJ whole genome shotgun (WGS) entry which is preliminary data.</text>
</comment>
<dbReference type="Proteomes" id="UP000266188">
    <property type="component" value="Unassembled WGS sequence"/>
</dbReference>
<dbReference type="OrthoDB" id="10070917at2759"/>
<dbReference type="SUPFAM" id="SSF51445">
    <property type="entry name" value="(Trans)glycosidases"/>
    <property type="match status" value="1"/>
</dbReference>
<dbReference type="GO" id="GO:0004553">
    <property type="term" value="F:hydrolase activity, hydrolyzing O-glycosyl compounds"/>
    <property type="evidence" value="ECO:0007669"/>
    <property type="project" value="InterPro"/>
</dbReference>
<dbReference type="InterPro" id="IPR013780">
    <property type="entry name" value="Glyco_hydro_b"/>
</dbReference>
<dbReference type="InterPro" id="IPR000322">
    <property type="entry name" value="Glyco_hydro_31_TIM"/>
</dbReference>
<dbReference type="Gene3D" id="2.60.40.1180">
    <property type="entry name" value="Golgi alpha-mannosidase II"/>
    <property type="match status" value="1"/>
</dbReference>
<keyword evidence="2 6" id="KW-0378">Hydrolase</keyword>
<dbReference type="InterPro" id="IPR048395">
    <property type="entry name" value="Glyco_hydro_31_C"/>
</dbReference>
<evidence type="ECO:0000259" key="5">
    <source>
        <dbReference type="Pfam" id="PF21365"/>
    </source>
</evidence>
<dbReference type="STRING" id="2070753.A0A3A2ZVN8"/>
<feature type="domain" description="Glycoside hydrolase family 31 TIM barrel" evidence="4">
    <location>
        <begin position="307"/>
        <end position="624"/>
    </location>
</feature>
<evidence type="ECO:0000313" key="6">
    <source>
        <dbReference type="EMBL" id="RJE27209.1"/>
    </source>
</evidence>
<comment type="similarity">
    <text evidence="1 2">Belongs to the glycosyl hydrolase 31 family.</text>
</comment>
<dbReference type="CDD" id="cd14752">
    <property type="entry name" value="GH31_N"/>
    <property type="match status" value="1"/>
</dbReference>
<keyword evidence="2" id="KW-0326">Glycosidase</keyword>
<feature type="signal peptide" evidence="3">
    <location>
        <begin position="1"/>
        <end position="21"/>
    </location>
</feature>
<dbReference type="Gene3D" id="2.60.40.1760">
    <property type="entry name" value="glycosyl hydrolase (family 31)"/>
    <property type="match status" value="1"/>
</dbReference>
<gene>
    <name evidence="6" type="ORF">PHISCL_00450</name>
</gene>
<organism evidence="6 7">
    <name type="scientific">Aspergillus sclerotialis</name>
    <dbReference type="NCBI Taxonomy" id="2070753"/>
    <lineage>
        <taxon>Eukaryota</taxon>
        <taxon>Fungi</taxon>
        <taxon>Dikarya</taxon>
        <taxon>Ascomycota</taxon>
        <taxon>Pezizomycotina</taxon>
        <taxon>Eurotiomycetes</taxon>
        <taxon>Eurotiomycetidae</taxon>
        <taxon>Eurotiales</taxon>
        <taxon>Aspergillaceae</taxon>
        <taxon>Aspergillus</taxon>
        <taxon>Aspergillus subgen. Polypaecilum</taxon>
    </lineage>
</organism>
<dbReference type="SUPFAM" id="SSF51011">
    <property type="entry name" value="Glycosyl hydrolase domain"/>
    <property type="match status" value="1"/>
</dbReference>
<evidence type="ECO:0000256" key="3">
    <source>
        <dbReference type="SAM" id="SignalP"/>
    </source>
</evidence>
<accession>A0A3A2ZVN8</accession>
<evidence type="ECO:0000256" key="2">
    <source>
        <dbReference type="RuleBase" id="RU361185"/>
    </source>
</evidence>
<dbReference type="Pfam" id="PF21365">
    <property type="entry name" value="Glyco_hydro_31_3rd"/>
    <property type="match status" value="1"/>
</dbReference>
<dbReference type="SUPFAM" id="SSF74650">
    <property type="entry name" value="Galactose mutarotase-like"/>
    <property type="match status" value="1"/>
</dbReference>
<dbReference type="InterPro" id="IPR011013">
    <property type="entry name" value="Gal_mutarotase_sf_dom"/>
</dbReference>
<feature type="chain" id="PRO_5017384609" evidence="3">
    <location>
        <begin position="22"/>
        <end position="769"/>
    </location>
</feature>
<keyword evidence="7" id="KW-1185">Reference proteome</keyword>
<name>A0A3A2ZVN8_9EURO</name>
<dbReference type="AlphaFoldDB" id="A0A3A2ZVN8"/>
<dbReference type="GO" id="GO:0005975">
    <property type="term" value="P:carbohydrate metabolic process"/>
    <property type="evidence" value="ECO:0007669"/>
    <property type="project" value="InterPro"/>
</dbReference>
<evidence type="ECO:0000256" key="1">
    <source>
        <dbReference type="ARBA" id="ARBA00007806"/>
    </source>
</evidence>
<dbReference type="Pfam" id="PF01055">
    <property type="entry name" value="Glyco_hydro_31_2nd"/>
    <property type="match status" value="1"/>
</dbReference>
<proteinExistence type="inferred from homology"/>
<dbReference type="EMBL" id="MVGC01000007">
    <property type="protein sequence ID" value="RJE27209.1"/>
    <property type="molecule type" value="Genomic_DNA"/>
</dbReference>
<keyword evidence="3" id="KW-0732">Signal</keyword>
<dbReference type="GO" id="GO:0030246">
    <property type="term" value="F:carbohydrate binding"/>
    <property type="evidence" value="ECO:0007669"/>
    <property type="project" value="InterPro"/>
</dbReference>
<dbReference type="PANTHER" id="PTHR46959:SF2">
    <property type="entry name" value="SULFOQUINOVOSIDASE"/>
    <property type="match status" value="1"/>
</dbReference>
<feature type="domain" description="Glycosyl hydrolase family 31 C-terminal" evidence="5">
    <location>
        <begin position="659"/>
        <end position="746"/>
    </location>
</feature>
<reference evidence="7" key="1">
    <citation type="submission" date="2017-02" db="EMBL/GenBank/DDBJ databases">
        <authorList>
            <person name="Tafer H."/>
            <person name="Lopandic K."/>
        </authorList>
    </citation>
    <scope>NUCLEOTIDE SEQUENCE [LARGE SCALE GENOMIC DNA]</scope>
    <source>
        <strain evidence="7">CBS 366.77</strain>
    </source>
</reference>
<protein>
    <submittedName>
        <fullName evidence="6">Glycosyl hydrolases family 31</fullName>
    </submittedName>
</protein>
<dbReference type="InterPro" id="IPR052990">
    <property type="entry name" value="Sulfoquinovosidase_GH31"/>
</dbReference>
<sequence length="769" mass="85528">MLSLLCLRILALLVVCDVATARETWKLGDRFDLVWKSDESHLSILQQGNPIFASVPGDSFLSASAGKDSVVGSSGNFNITNVDQRRCQSQNVTDINYSRRSDSINVREVALKGFLLRCGEEDLEYTMSFWVPYGFPDRVAFDVAVEPGHDNEAGMERVYLKFASHASEDFYGLGAQGSFASMKNQSIPIFSREQGVGRGDEPVTSVEDSQGFFSGGNHFTTYTAIPQFISTAGKVFYLRDSDTAYAVFNFTEHSAVTVRYDALTIGGQFMQALNMLEGITMLTDYTGRMPTLPEWVDHGAILGIQGGQSKVNRIVNEGLQQDCPIAGVWLQDWSGTHIQPAPYGNMNISRLWWNWEPDTELYPNWADFVQSLRETHNIRTLSYINTFLANVSTKADGYNRNLYLEATEGRYMIQNSTTNSTAIVSSGEGIQAGILDLSNERAREWFADILLEQVWGGANVSGCMWDFGEYTPVTPDTSFAGVSSTPLFYHNQYPLDWAIFQRSVARQTSLFHEMVTFHRSASFTANRHMNLFWAGDQTTTWAVNDGIKSAVTIMGQMGMSGYAHSHSDIGGYTTAFLPPKDKNSSGAIQRSAELLGRWGELAAVSSAVFRSHEGNVPEANAQFYTNSSTYGYFAYNARLFKSLGPYRRHILETECRNLGWPLLRMPVLYHPLDEQARRISYQSFYLGPHLYVAPVLDPATSSLDVYLPGTSNRTYSHVWSGVTYTGGETVTVAAPCGKPAIFIVDGAQSRELDAFLNFVRKENSTSLEL</sequence>